<evidence type="ECO:0008006" key="2">
    <source>
        <dbReference type="Google" id="ProtNLM"/>
    </source>
</evidence>
<feature type="non-terminal residue" evidence="1">
    <location>
        <position position="126"/>
    </location>
</feature>
<dbReference type="EMBL" id="BARW01003983">
    <property type="protein sequence ID" value="GAI59260.1"/>
    <property type="molecule type" value="Genomic_DNA"/>
</dbReference>
<proteinExistence type="predicted"/>
<accession>X1R7X7</accession>
<name>X1R7X7_9ZZZZ</name>
<organism evidence="1">
    <name type="scientific">marine sediment metagenome</name>
    <dbReference type="NCBI Taxonomy" id="412755"/>
    <lineage>
        <taxon>unclassified sequences</taxon>
        <taxon>metagenomes</taxon>
        <taxon>ecological metagenomes</taxon>
    </lineage>
</organism>
<dbReference type="SUPFAM" id="SSF51161">
    <property type="entry name" value="Trimeric LpxA-like enzymes"/>
    <property type="match status" value="1"/>
</dbReference>
<dbReference type="InterPro" id="IPR001451">
    <property type="entry name" value="Hexapep"/>
</dbReference>
<dbReference type="Gene3D" id="2.160.10.10">
    <property type="entry name" value="Hexapeptide repeat proteins"/>
    <property type="match status" value="1"/>
</dbReference>
<dbReference type="PANTHER" id="PTHR43300:SF4">
    <property type="entry name" value="ACYL-[ACYL-CARRIER-PROTEIN]--UDP-N-ACETYLGLUCOSAMINE O-ACYLTRANSFERASE"/>
    <property type="match status" value="1"/>
</dbReference>
<sequence length="126" mass="13772">MSDDKNYFVHPTAFVEDNVKIGEGTKIWHLGQIRTGAKLGKNCVLGKSSFIDTNVSIGNNVKIQNFVSVYHGVIIQDDVFVGPHVCFTNDYLPRANYPDWELVETLVKKGASLGANSTIVCGITIG</sequence>
<protein>
    <recommendedName>
        <fullName evidence="2">N-acetyltransferase</fullName>
    </recommendedName>
</protein>
<dbReference type="CDD" id="cd03358">
    <property type="entry name" value="LbH_WxcM_N_like"/>
    <property type="match status" value="1"/>
</dbReference>
<comment type="caution">
    <text evidence="1">The sequence shown here is derived from an EMBL/GenBank/DDBJ whole genome shotgun (WGS) entry which is preliminary data.</text>
</comment>
<dbReference type="PANTHER" id="PTHR43300">
    <property type="entry name" value="ACETYLTRANSFERASE"/>
    <property type="match status" value="1"/>
</dbReference>
<evidence type="ECO:0000313" key="1">
    <source>
        <dbReference type="EMBL" id="GAI59260.1"/>
    </source>
</evidence>
<reference evidence="1" key="1">
    <citation type="journal article" date="2014" name="Front. Microbiol.">
        <title>High frequency of phylogenetically diverse reductive dehalogenase-homologous genes in deep subseafloor sedimentary metagenomes.</title>
        <authorList>
            <person name="Kawai M."/>
            <person name="Futagami T."/>
            <person name="Toyoda A."/>
            <person name="Takaki Y."/>
            <person name="Nishi S."/>
            <person name="Hori S."/>
            <person name="Arai W."/>
            <person name="Tsubouchi T."/>
            <person name="Morono Y."/>
            <person name="Uchiyama I."/>
            <person name="Ito T."/>
            <person name="Fujiyama A."/>
            <person name="Inagaki F."/>
            <person name="Takami H."/>
        </authorList>
    </citation>
    <scope>NUCLEOTIDE SEQUENCE</scope>
    <source>
        <strain evidence="1">Expedition CK06-06</strain>
    </source>
</reference>
<dbReference type="InterPro" id="IPR011004">
    <property type="entry name" value="Trimer_LpxA-like_sf"/>
</dbReference>
<dbReference type="InterPro" id="IPR050179">
    <property type="entry name" value="Trans_hexapeptide_repeat"/>
</dbReference>
<dbReference type="AlphaFoldDB" id="X1R7X7"/>
<dbReference type="Pfam" id="PF00132">
    <property type="entry name" value="Hexapep"/>
    <property type="match status" value="1"/>
</dbReference>
<gene>
    <name evidence="1" type="ORF">S12H4_09695</name>
</gene>